<sequence length="102" mass="11569">MNLVVLLGIEENNRIKPAGIMGFVPSAASQYQDLIVISLDPKIKCKVRMATPIRDELQEALEPKHIQEVLGIGRSQTYELFNKPPFHVVKSEGYTKFQKLLF</sequence>
<evidence type="ECO:0000313" key="2">
    <source>
        <dbReference type="Proteomes" id="UP000185829"/>
    </source>
</evidence>
<accession>A0A9X8RCR2</accession>
<gene>
    <name evidence="1" type="ORF">SAMN05878482_107117</name>
</gene>
<reference evidence="1 2" key="1">
    <citation type="submission" date="2017-01" db="EMBL/GenBank/DDBJ databases">
        <authorList>
            <person name="Varghese N."/>
            <person name="Submissions S."/>
        </authorList>
    </citation>
    <scope>NUCLEOTIDE SEQUENCE [LARGE SCALE GENOMIC DNA]</scope>
    <source>
        <strain evidence="1 2">RUG2-6</strain>
    </source>
</reference>
<organism evidence="1 2">
    <name type="scientific">Peribacillus simplex</name>
    <dbReference type="NCBI Taxonomy" id="1478"/>
    <lineage>
        <taxon>Bacteria</taxon>
        <taxon>Bacillati</taxon>
        <taxon>Bacillota</taxon>
        <taxon>Bacilli</taxon>
        <taxon>Bacillales</taxon>
        <taxon>Bacillaceae</taxon>
        <taxon>Peribacillus</taxon>
    </lineage>
</organism>
<proteinExistence type="predicted"/>
<dbReference type="Proteomes" id="UP000185829">
    <property type="component" value="Unassembled WGS sequence"/>
</dbReference>
<protein>
    <submittedName>
        <fullName evidence="1">Uncharacterized protein</fullName>
    </submittedName>
</protein>
<name>A0A9X8RCR2_9BACI</name>
<dbReference type="EMBL" id="FTMX01000007">
    <property type="protein sequence ID" value="SIR92337.1"/>
    <property type="molecule type" value="Genomic_DNA"/>
</dbReference>
<comment type="caution">
    <text evidence="1">The sequence shown here is derived from an EMBL/GenBank/DDBJ whole genome shotgun (WGS) entry which is preliminary data.</text>
</comment>
<evidence type="ECO:0000313" key="1">
    <source>
        <dbReference type="EMBL" id="SIR92337.1"/>
    </source>
</evidence>
<dbReference type="RefSeq" id="WP_260320934.1">
    <property type="nucleotide sequence ID" value="NZ_FTMX01000007.1"/>
</dbReference>
<dbReference type="AlphaFoldDB" id="A0A9X8RCR2"/>